<dbReference type="InterPro" id="IPR016197">
    <property type="entry name" value="Chromo-like_dom_sf"/>
</dbReference>
<dbReference type="SUPFAM" id="SSF54160">
    <property type="entry name" value="Chromo domain-like"/>
    <property type="match status" value="1"/>
</dbReference>
<dbReference type="EMBL" id="KI913956">
    <property type="protein sequence ID" value="ETW05586.1"/>
    <property type="molecule type" value="Genomic_DNA"/>
</dbReference>
<name>A0A024UGN7_9STRA</name>
<dbReference type="InterPro" id="IPR000953">
    <property type="entry name" value="Chromo/chromo_shadow_dom"/>
</dbReference>
<dbReference type="PROSITE" id="PS50013">
    <property type="entry name" value="CHROMO_2"/>
    <property type="match status" value="1"/>
</dbReference>
<organism evidence="2">
    <name type="scientific">Aphanomyces invadans</name>
    <dbReference type="NCBI Taxonomy" id="157072"/>
    <lineage>
        <taxon>Eukaryota</taxon>
        <taxon>Sar</taxon>
        <taxon>Stramenopiles</taxon>
        <taxon>Oomycota</taxon>
        <taxon>Saprolegniomycetes</taxon>
        <taxon>Saprolegniales</taxon>
        <taxon>Verrucalvaceae</taxon>
        <taxon>Aphanomyces</taxon>
    </lineage>
</organism>
<dbReference type="RefSeq" id="XP_008865363.1">
    <property type="nucleotide sequence ID" value="XM_008867141.1"/>
</dbReference>
<dbReference type="Gene3D" id="2.40.50.40">
    <property type="match status" value="1"/>
</dbReference>
<accession>A0A024UGN7</accession>
<reference evidence="2" key="1">
    <citation type="submission" date="2013-12" db="EMBL/GenBank/DDBJ databases">
        <title>The Genome Sequence of Aphanomyces invadans NJM9701.</title>
        <authorList>
            <consortium name="The Broad Institute Genomics Platform"/>
            <person name="Russ C."/>
            <person name="Tyler B."/>
            <person name="van West P."/>
            <person name="Dieguez-Uribeondo J."/>
            <person name="Young S.K."/>
            <person name="Zeng Q."/>
            <person name="Gargeya S."/>
            <person name="Fitzgerald M."/>
            <person name="Abouelleil A."/>
            <person name="Alvarado L."/>
            <person name="Chapman S.B."/>
            <person name="Gainer-Dewar J."/>
            <person name="Goldberg J."/>
            <person name="Griggs A."/>
            <person name="Gujja S."/>
            <person name="Hansen M."/>
            <person name="Howarth C."/>
            <person name="Imamovic A."/>
            <person name="Ireland A."/>
            <person name="Larimer J."/>
            <person name="McCowan C."/>
            <person name="Murphy C."/>
            <person name="Pearson M."/>
            <person name="Poon T.W."/>
            <person name="Priest M."/>
            <person name="Roberts A."/>
            <person name="Saif S."/>
            <person name="Shea T."/>
            <person name="Sykes S."/>
            <person name="Wortman J."/>
            <person name="Nusbaum C."/>
            <person name="Birren B."/>
        </authorList>
    </citation>
    <scope>NUCLEOTIDE SEQUENCE [LARGE SCALE GENOMIC DNA]</scope>
    <source>
        <strain evidence="2">NJM9701</strain>
    </source>
</reference>
<dbReference type="GeneID" id="20080380"/>
<feature type="domain" description="Chromo" evidence="1">
    <location>
        <begin position="26"/>
        <end position="76"/>
    </location>
</feature>
<dbReference type="VEuPathDB" id="FungiDB:H310_03330"/>
<gene>
    <name evidence="2" type="ORF">H310_03330</name>
</gene>
<evidence type="ECO:0000313" key="2">
    <source>
        <dbReference type="EMBL" id="ETW05586.1"/>
    </source>
</evidence>
<protein>
    <recommendedName>
        <fullName evidence="1">Chromo domain-containing protein</fullName>
    </recommendedName>
</protein>
<dbReference type="AlphaFoldDB" id="A0A024UGN7"/>
<sequence length="101" mass="11446">MKHYAAKDATIKQDLLDHIAYVNGGLEVEALVDYEFDRNLKQWMLLVKWRGLDEVEKTCESVTSLLKDVPYAVRSYVAKCVAGSKNMQRMDDVHGLVASRG</sequence>
<dbReference type="CDD" id="cd00024">
    <property type="entry name" value="CD_CSD"/>
    <property type="match status" value="1"/>
</dbReference>
<proteinExistence type="predicted"/>
<evidence type="ECO:0000259" key="1">
    <source>
        <dbReference type="PROSITE" id="PS50013"/>
    </source>
</evidence>